<gene>
    <name evidence="1" type="ORF">POPTR_001G284100</name>
</gene>
<organism evidence="1 2">
    <name type="scientific">Populus trichocarpa</name>
    <name type="common">Western balsam poplar</name>
    <name type="synonym">Populus balsamifera subsp. trichocarpa</name>
    <dbReference type="NCBI Taxonomy" id="3694"/>
    <lineage>
        <taxon>Eukaryota</taxon>
        <taxon>Viridiplantae</taxon>
        <taxon>Streptophyta</taxon>
        <taxon>Embryophyta</taxon>
        <taxon>Tracheophyta</taxon>
        <taxon>Spermatophyta</taxon>
        <taxon>Magnoliopsida</taxon>
        <taxon>eudicotyledons</taxon>
        <taxon>Gunneridae</taxon>
        <taxon>Pentapetalae</taxon>
        <taxon>rosids</taxon>
        <taxon>fabids</taxon>
        <taxon>Malpighiales</taxon>
        <taxon>Salicaceae</taxon>
        <taxon>Saliceae</taxon>
        <taxon>Populus</taxon>
    </lineage>
</organism>
<evidence type="ECO:0000313" key="2">
    <source>
        <dbReference type="Proteomes" id="UP000006729"/>
    </source>
</evidence>
<dbReference type="HOGENOM" id="CLU_1527702_0_0_1"/>
<dbReference type="EMBL" id="CM009290">
    <property type="protein sequence ID" value="PNT57145.1"/>
    <property type="molecule type" value="Genomic_DNA"/>
</dbReference>
<dbReference type="AlphaFoldDB" id="U7E000"/>
<dbReference type="InParanoid" id="U7E000"/>
<proteinExistence type="predicted"/>
<dbReference type="Proteomes" id="UP000006729">
    <property type="component" value="Chromosome 1"/>
</dbReference>
<keyword evidence="2" id="KW-1185">Reference proteome</keyword>
<sequence>MPMHYSSNFEDDKPSGTKYFVAHHLEVEKVILYFDDISPDNDEMGSEICVDIDVDSDDNGNGNGNVKYSSSDPNVGYKMGSKIGVNNDICGDARVKMDYDDELDDYYIFSNEDKICSDEDDVDVEVKEQSNDEDNEDENGNERKMKKKTTNVDPIVDFRCKRFKFVIDVSIKFEEC</sequence>
<name>U7E000_POPTR</name>
<evidence type="ECO:0000313" key="1">
    <source>
        <dbReference type="EMBL" id="PNT57145.1"/>
    </source>
</evidence>
<reference evidence="1 2" key="1">
    <citation type="journal article" date="2006" name="Science">
        <title>The genome of black cottonwood, Populus trichocarpa (Torr. &amp; Gray).</title>
        <authorList>
            <person name="Tuskan G.A."/>
            <person name="Difazio S."/>
            <person name="Jansson S."/>
            <person name="Bohlmann J."/>
            <person name="Grigoriev I."/>
            <person name="Hellsten U."/>
            <person name="Putnam N."/>
            <person name="Ralph S."/>
            <person name="Rombauts S."/>
            <person name="Salamov A."/>
            <person name="Schein J."/>
            <person name="Sterck L."/>
            <person name="Aerts A."/>
            <person name="Bhalerao R.R."/>
            <person name="Bhalerao R.P."/>
            <person name="Blaudez D."/>
            <person name="Boerjan W."/>
            <person name="Brun A."/>
            <person name="Brunner A."/>
            <person name="Busov V."/>
            <person name="Campbell M."/>
            <person name="Carlson J."/>
            <person name="Chalot M."/>
            <person name="Chapman J."/>
            <person name="Chen G.L."/>
            <person name="Cooper D."/>
            <person name="Coutinho P.M."/>
            <person name="Couturier J."/>
            <person name="Covert S."/>
            <person name="Cronk Q."/>
            <person name="Cunningham R."/>
            <person name="Davis J."/>
            <person name="Degroeve S."/>
            <person name="Dejardin A."/>
            <person name="Depamphilis C."/>
            <person name="Detter J."/>
            <person name="Dirks B."/>
            <person name="Dubchak I."/>
            <person name="Duplessis S."/>
            <person name="Ehlting J."/>
            <person name="Ellis B."/>
            <person name="Gendler K."/>
            <person name="Goodstein D."/>
            <person name="Gribskov M."/>
            <person name="Grimwood J."/>
            <person name="Groover A."/>
            <person name="Gunter L."/>
            <person name="Hamberger B."/>
            <person name="Heinze B."/>
            <person name="Helariutta Y."/>
            <person name="Henrissat B."/>
            <person name="Holligan D."/>
            <person name="Holt R."/>
            <person name="Huang W."/>
            <person name="Islam-Faridi N."/>
            <person name="Jones S."/>
            <person name="Jones-Rhoades M."/>
            <person name="Jorgensen R."/>
            <person name="Joshi C."/>
            <person name="Kangasjarvi J."/>
            <person name="Karlsson J."/>
            <person name="Kelleher C."/>
            <person name="Kirkpatrick R."/>
            <person name="Kirst M."/>
            <person name="Kohler A."/>
            <person name="Kalluri U."/>
            <person name="Larimer F."/>
            <person name="Leebens-Mack J."/>
            <person name="Leple J.C."/>
            <person name="Locascio P."/>
            <person name="Lou Y."/>
            <person name="Lucas S."/>
            <person name="Martin F."/>
            <person name="Montanini B."/>
            <person name="Napoli C."/>
            <person name="Nelson D.R."/>
            <person name="Nelson C."/>
            <person name="Nieminen K."/>
            <person name="Nilsson O."/>
            <person name="Pereda V."/>
            <person name="Peter G."/>
            <person name="Philippe R."/>
            <person name="Pilate G."/>
            <person name="Poliakov A."/>
            <person name="Razumovskaya J."/>
            <person name="Richardson P."/>
            <person name="Rinaldi C."/>
            <person name="Ritland K."/>
            <person name="Rouze P."/>
            <person name="Ryaboy D."/>
            <person name="Schmutz J."/>
            <person name="Schrader J."/>
            <person name="Segerman B."/>
            <person name="Shin H."/>
            <person name="Siddiqui A."/>
            <person name="Sterky F."/>
            <person name="Terry A."/>
            <person name="Tsai C.J."/>
            <person name="Uberbacher E."/>
            <person name="Unneberg P."/>
            <person name="Vahala J."/>
            <person name="Wall K."/>
            <person name="Wessler S."/>
            <person name="Yang G."/>
            <person name="Yin T."/>
            <person name="Douglas C."/>
            <person name="Marra M."/>
            <person name="Sandberg G."/>
            <person name="Van de Peer Y."/>
            <person name="Rokhsar D."/>
        </authorList>
    </citation>
    <scope>NUCLEOTIDE SEQUENCE [LARGE SCALE GENOMIC DNA]</scope>
    <source>
        <strain evidence="2">cv. Nisqually</strain>
    </source>
</reference>
<protein>
    <submittedName>
        <fullName evidence="1">Uncharacterized protein</fullName>
    </submittedName>
</protein>
<accession>U7E000</accession>